<dbReference type="Gramene" id="mRNA:HanXRQr2_Chr14g0653401">
    <property type="protein sequence ID" value="CDS:HanXRQr2_Chr14g0653401.1"/>
    <property type="gene ID" value="HanXRQr2_Chr14g0653401"/>
</dbReference>
<evidence type="ECO:0000313" key="2">
    <source>
        <dbReference type="Proteomes" id="UP000215914"/>
    </source>
</evidence>
<dbReference type="Proteomes" id="UP000215914">
    <property type="component" value="Unassembled WGS sequence"/>
</dbReference>
<keyword evidence="2" id="KW-1185">Reference proteome</keyword>
<accession>A0A9K3EA65</accession>
<sequence length="53" mass="6060">MSRFRVSEIHTPIILISTQTLYLSSINVSINARNSSRNSKPPNSFIFVSFFQI</sequence>
<gene>
    <name evidence="1" type="ORF">HanXRQr2_Chr14g0653401</name>
</gene>
<organism evidence="1 2">
    <name type="scientific">Helianthus annuus</name>
    <name type="common">Common sunflower</name>
    <dbReference type="NCBI Taxonomy" id="4232"/>
    <lineage>
        <taxon>Eukaryota</taxon>
        <taxon>Viridiplantae</taxon>
        <taxon>Streptophyta</taxon>
        <taxon>Embryophyta</taxon>
        <taxon>Tracheophyta</taxon>
        <taxon>Spermatophyta</taxon>
        <taxon>Magnoliopsida</taxon>
        <taxon>eudicotyledons</taxon>
        <taxon>Gunneridae</taxon>
        <taxon>Pentapetalae</taxon>
        <taxon>asterids</taxon>
        <taxon>campanulids</taxon>
        <taxon>Asterales</taxon>
        <taxon>Asteraceae</taxon>
        <taxon>Asteroideae</taxon>
        <taxon>Heliantheae alliance</taxon>
        <taxon>Heliantheae</taxon>
        <taxon>Helianthus</taxon>
    </lineage>
</organism>
<name>A0A9K3EA65_HELAN</name>
<comment type="caution">
    <text evidence="1">The sequence shown here is derived from an EMBL/GenBank/DDBJ whole genome shotgun (WGS) entry which is preliminary data.</text>
</comment>
<proteinExistence type="predicted"/>
<evidence type="ECO:0000313" key="1">
    <source>
        <dbReference type="EMBL" id="KAF5769891.1"/>
    </source>
</evidence>
<protein>
    <submittedName>
        <fullName evidence="1">Uncharacterized protein</fullName>
    </submittedName>
</protein>
<dbReference type="AlphaFoldDB" id="A0A9K3EA65"/>
<reference evidence="1" key="1">
    <citation type="journal article" date="2017" name="Nature">
        <title>The sunflower genome provides insights into oil metabolism, flowering and Asterid evolution.</title>
        <authorList>
            <person name="Badouin H."/>
            <person name="Gouzy J."/>
            <person name="Grassa C.J."/>
            <person name="Murat F."/>
            <person name="Staton S.E."/>
            <person name="Cottret L."/>
            <person name="Lelandais-Briere C."/>
            <person name="Owens G.L."/>
            <person name="Carrere S."/>
            <person name="Mayjonade B."/>
            <person name="Legrand L."/>
            <person name="Gill N."/>
            <person name="Kane N.C."/>
            <person name="Bowers J.E."/>
            <person name="Hubner S."/>
            <person name="Bellec A."/>
            <person name="Berard A."/>
            <person name="Berges H."/>
            <person name="Blanchet N."/>
            <person name="Boniface M.C."/>
            <person name="Brunel D."/>
            <person name="Catrice O."/>
            <person name="Chaidir N."/>
            <person name="Claudel C."/>
            <person name="Donnadieu C."/>
            <person name="Faraut T."/>
            <person name="Fievet G."/>
            <person name="Helmstetter N."/>
            <person name="King M."/>
            <person name="Knapp S.J."/>
            <person name="Lai Z."/>
            <person name="Le Paslier M.C."/>
            <person name="Lippi Y."/>
            <person name="Lorenzon L."/>
            <person name="Mandel J.R."/>
            <person name="Marage G."/>
            <person name="Marchand G."/>
            <person name="Marquand E."/>
            <person name="Bret-Mestries E."/>
            <person name="Morien E."/>
            <person name="Nambeesan S."/>
            <person name="Nguyen T."/>
            <person name="Pegot-Espagnet P."/>
            <person name="Pouilly N."/>
            <person name="Raftis F."/>
            <person name="Sallet E."/>
            <person name="Schiex T."/>
            <person name="Thomas J."/>
            <person name="Vandecasteele C."/>
            <person name="Vares D."/>
            <person name="Vear F."/>
            <person name="Vautrin S."/>
            <person name="Crespi M."/>
            <person name="Mangin B."/>
            <person name="Burke J.M."/>
            <person name="Salse J."/>
            <person name="Munos S."/>
            <person name="Vincourt P."/>
            <person name="Rieseberg L.H."/>
            <person name="Langlade N.B."/>
        </authorList>
    </citation>
    <scope>NUCLEOTIDE SEQUENCE</scope>
    <source>
        <tissue evidence="1">Leaves</tissue>
    </source>
</reference>
<reference evidence="1" key="2">
    <citation type="submission" date="2020-06" db="EMBL/GenBank/DDBJ databases">
        <title>Helianthus annuus Genome sequencing and assembly Release 2.</title>
        <authorList>
            <person name="Gouzy J."/>
            <person name="Langlade N."/>
            <person name="Munos S."/>
        </authorList>
    </citation>
    <scope>NUCLEOTIDE SEQUENCE</scope>
    <source>
        <tissue evidence="1">Leaves</tissue>
    </source>
</reference>
<dbReference type="EMBL" id="MNCJ02000329">
    <property type="protein sequence ID" value="KAF5769891.1"/>
    <property type="molecule type" value="Genomic_DNA"/>
</dbReference>